<evidence type="ECO:0000256" key="10">
    <source>
        <dbReference type="RuleBase" id="RU363032"/>
    </source>
</evidence>
<dbReference type="InterPro" id="IPR000515">
    <property type="entry name" value="MetI-like"/>
</dbReference>
<evidence type="ECO:0000256" key="1">
    <source>
        <dbReference type="ARBA" id="ARBA00004651"/>
    </source>
</evidence>
<feature type="transmembrane region" description="Helical" evidence="10">
    <location>
        <begin position="449"/>
        <end position="470"/>
    </location>
</feature>
<dbReference type="PANTHER" id="PTHR30614">
    <property type="entry name" value="MEMBRANE COMPONENT OF AMINO ACID ABC TRANSPORTER"/>
    <property type="match status" value="1"/>
</dbReference>
<dbReference type="InParanoid" id="A0A3G9JDB7"/>
<organism evidence="13 14">
    <name type="scientific">Intestinibaculum porci</name>
    <dbReference type="NCBI Taxonomy" id="2487118"/>
    <lineage>
        <taxon>Bacteria</taxon>
        <taxon>Bacillati</taxon>
        <taxon>Bacillota</taxon>
        <taxon>Erysipelotrichia</taxon>
        <taxon>Erysipelotrichales</taxon>
        <taxon>Erysipelotrichaceae</taxon>
        <taxon>Intestinibaculum</taxon>
    </lineage>
</organism>
<dbReference type="InterPro" id="IPR035906">
    <property type="entry name" value="MetI-like_sf"/>
</dbReference>
<name>A0A3G9JDB7_9FIRM</name>
<keyword evidence="8 10" id="KW-1133">Transmembrane helix</keyword>
<protein>
    <recommendedName>
        <fullName evidence="12">ABC transmembrane type-1 domain-containing protein</fullName>
    </recommendedName>
</protein>
<accession>A0A3G9JDB7</accession>
<dbReference type="SMART" id="SM00062">
    <property type="entry name" value="PBPb"/>
    <property type="match status" value="1"/>
</dbReference>
<dbReference type="Proteomes" id="UP000268059">
    <property type="component" value="Chromosome"/>
</dbReference>
<dbReference type="NCBIfam" id="TIGR01726">
    <property type="entry name" value="HEQRo_perm_3TM"/>
    <property type="match status" value="1"/>
</dbReference>
<keyword evidence="4" id="KW-1003">Cell membrane</keyword>
<dbReference type="SUPFAM" id="SSF161098">
    <property type="entry name" value="MetI-like"/>
    <property type="match status" value="1"/>
</dbReference>
<keyword evidence="9 10" id="KW-0472">Membrane</keyword>
<evidence type="ECO:0000256" key="3">
    <source>
        <dbReference type="ARBA" id="ARBA00022448"/>
    </source>
</evidence>
<evidence type="ECO:0000256" key="7">
    <source>
        <dbReference type="ARBA" id="ARBA00022970"/>
    </source>
</evidence>
<sequence length="481" mass="53795">MKRFMKLSLCLIVALSCIGLIPSSHAQGKKTLTVGFDQNFPPFGYVNKGKYVGFDIDLAREAAKRMGYKLKLQPIDWDSKDMELDSGTIDCIWNGFTMTGREKQYTWSKPYLNNRQVVVVKKASDIKSLKDLKGKIVSCQKESSTESALNSAKHKALTSSFKQLLKVSDYNTGLMDLTSGGVDALCMDEFVAKFQIKDKTDTYRILKQTLSSEKYAIGFKKGNTALRDKVQKQMDAMIKDGTFASLEKKWFGDSGEGEAEKTAATSSLLSDLKDLGSGMLTTLQIFILTLLFSLPLGLVIALGRMSKNGLLRNIVKVYISIMRGTPLMLQLLVVYFGPYYMFGVDVTSAYRGIAVIIAFVLNYAAYFAEIYRSGIASMPKGQYEAARVLGYNSVQTFFIIIMPQVWKRILPSITNEVITLVKDTSLAFSIAYAEMFTQAKALAANERSMMPFVAAAIFYYVFNFIVAALMDYCEKRMSYYD</sequence>
<keyword evidence="5 10" id="KW-0812">Transmembrane</keyword>
<dbReference type="GO" id="GO:0015276">
    <property type="term" value="F:ligand-gated monoatomic ion channel activity"/>
    <property type="evidence" value="ECO:0007669"/>
    <property type="project" value="InterPro"/>
</dbReference>
<evidence type="ECO:0000256" key="2">
    <source>
        <dbReference type="ARBA" id="ARBA00010333"/>
    </source>
</evidence>
<dbReference type="Pfam" id="PF00497">
    <property type="entry name" value="SBP_bac_3"/>
    <property type="match status" value="1"/>
</dbReference>
<feature type="domain" description="ABC transmembrane type-1" evidence="12">
    <location>
        <begin position="279"/>
        <end position="470"/>
    </location>
</feature>
<dbReference type="InterPro" id="IPR018313">
    <property type="entry name" value="SBP_3_CS"/>
</dbReference>
<dbReference type="KEGG" id="ebm:SG0102_13490"/>
<comment type="subcellular location">
    <subcellularLocation>
        <location evidence="1 10">Cell membrane</location>
        <topology evidence="1 10">Multi-pass membrane protein</topology>
    </subcellularLocation>
</comment>
<feature type="chain" id="PRO_5018260129" description="ABC transmembrane type-1 domain-containing protein" evidence="11">
    <location>
        <begin position="27"/>
        <end position="481"/>
    </location>
</feature>
<dbReference type="CDD" id="cd00996">
    <property type="entry name" value="PBP2_AatB_like"/>
    <property type="match status" value="1"/>
</dbReference>
<feature type="transmembrane region" description="Helical" evidence="10">
    <location>
        <begin position="283"/>
        <end position="303"/>
    </location>
</feature>
<dbReference type="GO" id="GO:0043190">
    <property type="term" value="C:ATP-binding cassette (ABC) transporter complex"/>
    <property type="evidence" value="ECO:0007669"/>
    <property type="project" value="InterPro"/>
</dbReference>
<evidence type="ECO:0000256" key="9">
    <source>
        <dbReference type="ARBA" id="ARBA00023136"/>
    </source>
</evidence>
<dbReference type="SMART" id="SM00079">
    <property type="entry name" value="PBPe"/>
    <property type="match status" value="1"/>
</dbReference>
<dbReference type="InterPro" id="IPR010065">
    <property type="entry name" value="AA_ABC_transptr_permease_3TM"/>
</dbReference>
<dbReference type="PANTHER" id="PTHR30614:SF0">
    <property type="entry name" value="L-CYSTINE TRANSPORT SYSTEM PERMEASE PROTEIN TCYL"/>
    <property type="match status" value="1"/>
</dbReference>
<dbReference type="RefSeq" id="WP_231999871.1">
    <property type="nucleotide sequence ID" value="NZ_AP019309.1"/>
</dbReference>
<evidence type="ECO:0000256" key="6">
    <source>
        <dbReference type="ARBA" id="ARBA00022729"/>
    </source>
</evidence>
<dbReference type="SUPFAM" id="SSF53850">
    <property type="entry name" value="Periplasmic binding protein-like II"/>
    <property type="match status" value="1"/>
</dbReference>
<comment type="similarity">
    <text evidence="10">Belongs to the binding-protein-dependent transport system permease family.</text>
</comment>
<dbReference type="AlphaFoldDB" id="A0A3G9JDB7"/>
<keyword evidence="7" id="KW-0029">Amino-acid transport</keyword>
<feature type="transmembrane region" description="Helical" evidence="10">
    <location>
        <begin position="349"/>
        <end position="368"/>
    </location>
</feature>
<evidence type="ECO:0000256" key="11">
    <source>
        <dbReference type="SAM" id="SignalP"/>
    </source>
</evidence>
<feature type="signal peptide" evidence="11">
    <location>
        <begin position="1"/>
        <end position="26"/>
    </location>
</feature>
<dbReference type="EMBL" id="AP019309">
    <property type="protein sequence ID" value="BBH26415.1"/>
    <property type="molecule type" value="Genomic_DNA"/>
</dbReference>
<dbReference type="GO" id="GO:0006865">
    <property type="term" value="P:amino acid transport"/>
    <property type="evidence" value="ECO:0007669"/>
    <property type="project" value="UniProtKB-KW"/>
</dbReference>
<evidence type="ECO:0000256" key="8">
    <source>
        <dbReference type="ARBA" id="ARBA00022989"/>
    </source>
</evidence>
<keyword evidence="3 10" id="KW-0813">Transport</keyword>
<feature type="transmembrane region" description="Helical" evidence="10">
    <location>
        <begin position="315"/>
        <end position="337"/>
    </location>
</feature>
<proteinExistence type="inferred from homology"/>
<feature type="transmembrane region" description="Helical" evidence="10">
    <location>
        <begin position="388"/>
        <end position="406"/>
    </location>
</feature>
<evidence type="ECO:0000256" key="5">
    <source>
        <dbReference type="ARBA" id="ARBA00022692"/>
    </source>
</evidence>
<dbReference type="PROSITE" id="PS01039">
    <property type="entry name" value="SBP_BACTERIAL_3"/>
    <property type="match status" value="1"/>
</dbReference>
<comment type="similarity">
    <text evidence="2">Belongs to the bacterial solute-binding protein 3 family.</text>
</comment>
<keyword evidence="14" id="KW-1185">Reference proteome</keyword>
<dbReference type="InterPro" id="IPR043429">
    <property type="entry name" value="ArtM/GltK/GlnP/TcyL/YhdX-like"/>
</dbReference>
<evidence type="ECO:0000313" key="13">
    <source>
        <dbReference type="EMBL" id="BBH26415.1"/>
    </source>
</evidence>
<dbReference type="PROSITE" id="PS50928">
    <property type="entry name" value="ABC_TM1"/>
    <property type="match status" value="1"/>
</dbReference>
<evidence type="ECO:0000259" key="12">
    <source>
        <dbReference type="PROSITE" id="PS50928"/>
    </source>
</evidence>
<dbReference type="InterPro" id="IPR001638">
    <property type="entry name" value="Solute-binding_3/MltF_N"/>
</dbReference>
<reference evidence="13 14" key="1">
    <citation type="submission" date="2018-11" db="EMBL/GenBank/DDBJ databases">
        <title>Novel Erysipelotrichaceae bacterium isolated from small intestine of a swine.</title>
        <authorList>
            <person name="Kim J.S."/>
            <person name="Choe H."/>
            <person name="Lee Y.R."/>
            <person name="Kim K.M."/>
            <person name="Park D.S."/>
        </authorList>
    </citation>
    <scope>NUCLEOTIDE SEQUENCE [LARGE SCALE GENOMIC DNA]</scope>
    <source>
        <strain evidence="13 14">SG0102</strain>
    </source>
</reference>
<dbReference type="Pfam" id="PF00528">
    <property type="entry name" value="BPD_transp_1"/>
    <property type="match status" value="1"/>
</dbReference>
<dbReference type="CDD" id="cd06261">
    <property type="entry name" value="TM_PBP2"/>
    <property type="match status" value="1"/>
</dbReference>
<gene>
    <name evidence="13" type="ORF">SG0102_13490</name>
</gene>
<dbReference type="PROSITE" id="PS51257">
    <property type="entry name" value="PROKAR_LIPOPROTEIN"/>
    <property type="match status" value="1"/>
</dbReference>
<evidence type="ECO:0000256" key="4">
    <source>
        <dbReference type="ARBA" id="ARBA00022475"/>
    </source>
</evidence>
<evidence type="ECO:0000313" key="14">
    <source>
        <dbReference type="Proteomes" id="UP000268059"/>
    </source>
</evidence>
<dbReference type="Gene3D" id="3.40.190.10">
    <property type="entry name" value="Periplasmic binding protein-like II"/>
    <property type="match status" value="2"/>
</dbReference>
<dbReference type="Gene3D" id="1.10.3720.10">
    <property type="entry name" value="MetI-like"/>
    <property type="match status" value="1"/>
</dbReference>
<keyword evidence="6 11" id="KW-0732">Signal</keyword>
<dbReference type="InterPro" id="IPR001320">
    <property type="entry name" value="Iontro_rcpt_C"/>
</dbReference>